<dbReference type="EMBL" id="RAPE01000001">
    <property type="protein sequence ID" value="RKF17221.1"/>
    <property type="molecule type" value="Genomic_DNA"/>
</dbReference>
<dbReference type="Gene3D" id="3.40.630.10">
    <property type="entry name" value="Zn peptidases"/>
    <property type="match status" value="1"/>
</dbReference>
<sequence length="384" mass="40512">MQAWRRDFHRHPELGFDLPRTARRVAELLEGFGLEVHQGVGGSGVVGVLQRGNGPRAIGLRADMDALPIEEATGLAHASKTPGRMHACGHDGHMAMLLGAAKHLADEGRFDGRAVFIFQPNEEHGEGAAAMLADGLFARFPVDAIYGAHNMPGLPVGAFQTRPGVMTASEALFEIAITGQGGHAALPHMGVDALTVGAEIALALQTIVARKIDPARHAVVSLTTFETDGRRNVLPGRAVLRGDCRALDPETNASIEAAMRRIVDGVAAAHGVRAEVSYETIFPATMNDAESAARAVRAAARVSGDVDDAGPPKLFSEDFAHFAHAAPGCFMLIGNGAEGAHARPLHSPDYDFNDAALTPGSAWWAALVEQELAPRTAERNGHVS</sequence>
<organism evidence="4 5">
    <name type="scientific">Roseovarius spongiae</name>
    <dbReference type="NCBI Taxonomy" id="2320272"/>
    <lineage>
        <taxon>Bacteria</taxon>
        <taxon>Pseudomonadati</taxon>
        <taxon>Pseudomonadota</taxon>
        <taxon>Alphaproteobacteria</taxon>
        <taxon>Rhodobacterales</taxon>
        <taxon>Roseobacteraceae</taxon>
        <taxon>Roseovarius</taxon>
    </lineage>
</organism>
<comment type="cofactor">
    <cofactor evidence="2">
        <name>Mn(2+)</name>
        <dbReference type="ChEBI" id="CHEBI:29035"/>
    </cofactor>
    <text evidence="2">The Mn(2+) ion enhances activity.</text>
</comment>
<dbReference type="GO" id="GO:0019877">
    <property type="term" value="P:diaminopimelate biosynthetic process"/>
    <property type="evidence" value="ECO:0007669"/>
    <property type="project" value="UniProtKB-ARBA"/>
</dbReference>
<dbReference type="InterPro" id="IPR011650">
    <property type="entry name" value="Peptidase_M20_dimer"/>
</dbReference>
<reference evidence="4 5" key="1">
    <citation type="submission" date="2018-09" db="EMBL/GenBank/DDBJ databases">
        <title>Roseovarius spongiae sp. nov., isolated from a marine sponge.</title>
        <authorList>
            <person name="Zhuang L."/>
            <person name="Luo L."/>
        </authorList>
    </citation>
    <scope>NUCLEOTIDE SEQUENCE [LARGE SCALE GENOMIC DNA]</scope>
    <source>
        <strain evidence="4 5">HN-E21</strain>
    </source>
</reference>
<dbReference type="AlphaFoldDB" id="A0A3A8B598"/>
<dbReference type="PIRSF" id="PIRSF005962">
    <property type="entry name" value="Pept_M20D_amidohydro"/>
    <property type="match status" value="1"/>
</dbReference>
<dbReference type="Pfam" id="PF07687">
    <property type="entry name" value="M20_dimer"/>
    <property type="match status" value="1"/>
</dbReference>
<dbReference type="GO" id="GO:0050118">
    <property type="term" value="F:N-acetyldiaminopimelate deacetylase activity"/>
    <property type="evidence" value="ECO:0007669"/>
    <property type="project" value="UniProtKB-ARBA"/>
</dbReference>
<feature type="binding site" evidence="2">
    <location>
        <position position="149"/>
    </location>
    <ligand>
        <name>Mn(2+)</name>
        <dbReference type="ChEBI" id="CHEBI:29035"/>
        <label>2</label>
    </ligand>
</feature>
<accession>A0A3A8B598</accession>
<dbReference type="NCBIfam" id="TIGR01891">
    <property type="entry name" value="amidohydrolases"/>
    <property type="match status" value="1"/>
</dbReference>
<feature type="binding site" evidence="2">
    <location>
        <position position="88"/>
    </location>
    <ligand>
        <name>Mn(2+)</name>
        <dbReference type="ChEBI" id="CHEBI:29035"/>
        <label>2</label>
    </ligand>
</feature>
<gene>
    <name evidence="4" type="ORF">D6850_01595</name>
</gene>
<dbReference type="InterPro" id="IPR017439">
    <property type="entry name" value="Amidohydrolase"/>
</dbReference>
<keyword evidence="1 4" id="KW-0378">Hydrolase</keyword>
<keyword evidence="5" id="KW-1185">Reference proteome</keyword>
<keyword evidence="2" id="KW-0464">Manganese</keyword>
<proteinExistence type="predicted"/>
<dbReference type="PANTHER" id="PTHR11014:SF63">
    <property type="entry name" value="METALLOPEPTIDASE, PUTATIVE (AFU_ORTHOLOGUE AFUA_6G09600)-RELATED"/>
    <property type="match status" value="1"/>
</dbReference>
<dbReference type="Proteomes" id="UP000281128">
    <property type="component" value="Unassembled WGS sequence"/>
</dbReference>
<evidence type="ECO:0000256" key="2">
    <source>
        <dbReference type="PIRSR" id="PIRSR005962-1"/>
    </source>
</evidence>
<dbReference type="OrthoDB" id="9777385at2"/>
<dbReference type="PANTHER" id="PTHR11014">
    <property type="entry name" value="PEPTIDASE M20 FAMILY MEMBER"/>
    <property type="match status" value="1"/>
</dbReference>
<feature type="binding site" evidence="2">
    <location>
        <position position="346"/>
    </location>
    <ligand>
        <name>Mn(2+)</name>
        <dbReference type="ChEBI" id="CHEBI:29035"/>
        <label>2</label>
    </ligand>
</feature>
<dbReference type="InterPro" id="IPR036264">
    <property type="entry name" value="Bact_exopeptidase_dim_dom"/>
</dbReference>
<name>A0A3A8B598_9RHOB</name>
<dbReference type="GO" id="GO:0046872">
    <property type="term" value="F:metal ion binding"/>
    <property type="evidence" value="ECO:0007669"/>
    <property type="project" value="UniProtKB-KW"/>
</dbReference>
<evidence type="ECO:0000313" key="5">
    <source>
        <dbReference type="Proteomes" id="UP000281128"/>
    </source>
</evidence>
<dbReference type="Gene3D" id="3.30.70.360">
    <property type="match status" value="1"/>
</dbReference>
<comment type="caution">
    <text evidence="4">The sequence shown here is derived from an EMBL/GenBank/DDBJ whole genome shotgun (WGS) entry which is preliminary data.</text>
</comment>
<keyword evidence="2" id="KW-0479">Metal-binding</keyword>
<feature type="domain" description="Peptidase M20 dimerisation" evidence="3">
    <location>
        <begin position="173"/>
        <end position="266"/>
    </location>
</feature>
<protein>
    <submittedName>
        <fullName evidence="4">Amidohydrolase</fullName>
    </submittedName>
</protein>
<evidence type="ECO:0000313" key="4">
    <source>
        <dbReference type="EMBL" id="RKF17221.1"/>
    </source>
</evidence>
<dbReference type="SUPFAM" id="SSF53187">
    <property type="entry name" value="Zn-dependent exopeptidases"/>
    <property type="match status" value="1"/>
</dbReference>
<dbReference type="FunFam" id="3.30.70.360:FF:000001">
    <property type="entry name" value="N-acetyldiaminopimelate deacetylase"/>
    <property type="match status" value="1"/>
</dbReference>
<dbReference type="SUPFAM" id="SSF55031">
    <property type="entry name" value="Bacterial exopeptidase dimerisation domain"/>
    <property type="match status" value="1"/>
</dbReference>
<feature type="binding site" evidence="2">
    <location>
        <position position="90"/>
    </location>
    <ligand>
        <name>Mn(2+)</name>
        <dbReference type="ChEBI" id="CHEBI:29035"/>
        <label>2</label>
    </ligand>
</feature>
<dbReference type="InterPro" id="IPR002933">
    <property type="entry name" value="Peptidase_M20"/>
</dbReference>
<evidence type="ECO:0000259" key="3">
    <source>
        <dbReference type="Pfam" id="PF07687"/>
    </source>
</evidence>
<feature type="binding site" evidence="2">
    <location>
        <position position="123"/>
    </location>
    <ligand>
        <name>Mn(2+)</name>
        <dbReference type="ChEBI" id="CHEBI:29035"/>
        <label>2</label>
    </ligand>
</feature>
<dbReference type="Pfam" id="PF01546">
    <property type="entry name" value="Peptidase_M20"/>
    <property type="match status" value="1"/>
</dbReference>
<evidence type="ECO:0000256" key="1">
    <source>
        <dbReference type="ARBA" id="ARBA00022801"/>
    </source>
</evidence>